<name>A0A8E6EWL2_9BACT</name>
<evidence type="ECO:0000259" key="3">
    <source>
        <dbReference type="PROSITE" id="PS51471"/>
    </source>
</evidence>
<dbReference type="GO" id="GO:0046872">
    <property type="term" value="F:metal ion binding"/>
    <property type="evidence" value="ECO:0007669"/>
    <property type="project" value="UniProtKB-KW"/>
</dbReference>
<feature type="region of interest" description="Disordered" evidence="2">
    <location>
        <begin position="356"/>
        <end position="393"/>
    </location>
</feature>
<reference evidence="4" key="1">
    <citation type="submission" date="2021-05" db="EMBL/GenBank/DDBJ databases">
        <title>Complete genome sequence of the cellulolytic planctomycete Telmatocola sphagniphila SP2T and characterization of the first cellulase from planctomycetes.</title>
        <authorList>
            <person name="Rakitin A.L."/>
            <person name="Beletsky A.V."/>
            <person name="Naumoff D.G."/>
            <person name="Kulichevskaya I.S."/>
            <person name="Mardanov A.V."/>
            <person name="Ravin N.V."/>
            <person name="Dedysh S.N."/>
        </authorList>
    </citation>
    <scope>NUCLEOTIDE SEQUENCE</scope>
    <source>
        <strain evidence="4">SP2T</strain>
    </source>
</reference>
<dbReference type="PROSITE" id="PS51471">
    <property type="entry name" value="FE2OG_OXY"/>
    <property type="match status" value="1"/>
</dbReference>
<evidence type="ECO:0000256" key="1">
    <source>
        <dbReference type="RuleBase" id="RU003682"/>
    </source>
</evidence>
<accession>A0A8E6EWL2</accession>
<feature type="compositionally biased region" description="Basic residues" evidence="2">
    <location>
        <begin position="446"/>
        <end position="459"/>
    </location>
</feature>
<evidence type="ECO:0000313" key="5">
    <source>
        <dbReference type="Proteomes" id="UP000676194"/>
    </source>
</evidence>
<proteinExistence type="inferred from homology"/>
<keyword evidence="1" id="KW-0560">Oxidoreductase</keyword>
<keyword evidence="1" id="KW-0408">Iron</keyword>
<evidence type="ECO:0000256" key="2">
    <source>
        <dbReference type="SAM" id="MobiDB-lite"/>
    </source>
</evidence>
<sequence>MSKKATSTLENLRLAIHGVTAPFSCKGTCIPKNPIAFMFRDKTRFEVARAKSTFEQKNELKPLLDHCEPAPFGDGKKTRYDRMVRDALQLKAEKGGFSIEGFDPESAGILKKIQRELVPHDPNLISAELYSVNVYSSGGHFAPHKDTPRGNDMFGTLVVCLPSNFSNGKLVLRHRGVVQKYDWGSAIEKQKKPNQLHWAAFFGDVDHQIERIWSGARVTLTYLLRRGESGVPVHDVAGEDLAPRIQEAWQALLADESFLPNGGILGYPCCHLYHQDARFQSKQSSIDQQPSTALKGRDYLVAATSLQAGLKVSFNPYMFESCVDETWQLDRFPTSKEKSKLGWQVAASDLESALPIRGSSETKGGFGVTWIEPPPSSDSSTRQSQDNGDPELPAAGHLHTCDYCAWGYFGNESSEVDLYTYAALHIEIPKFGKGLRAPAIPPTDAKRKRSTRKLNLKQK</sequence>
<dbReference type="KEGG" id="tsph:KIH39_17800"/>
<feature type="region of interest" description="Disordered" evidence="2">
    <location>
        <begin position="435"/>
        <end position="459"/>
    </location>
</feature>
<dbReference type="GO" id="GO:0016491">
    <property type="term" value="F:oxidoreductase activity"/>
    <property type="evidence" value="ECO:0007669"/>
    <property type="project" value="UniProtKB-KW"/>
</dbReference>
<dbReference type="Proteomes" id="UP000676194">
    <property type="component" value="Chromosome"/>
</dbReference>
<dbReference type="AlphaFoldDB" id="A0A8E6EWL2"/>
<gene>
    <name evidence="4" type="ORF">KIH39_17800</name>
</gene>
<evidence type="ECO:0000313" key="4">
    <source>
        <dbReference type="EMBL" id="QVL30698.1"/>
    </source>
</evidence>
<dbReference type="RefSeq" id="WP_213494581.1">
    <property type="nucleotide sequence ID" value="NZ_CP074694.1"/>
</dbReference>
<dbReference type="InterPro" id="IPR005123">
    <property type="entry name" value="Oxoglu/Fe-dep_dioxygenase_dom"/>
</dbReference>
<protein>
    <recommendedName>
        <fullName evidence="3">Fe2OG dioxygenase domain-containing protein</fullName>
    </recommendedName>
</protein>
<dbReference type="PANTHER" id="PTHR33099:SF14">
    <property type="entry name" value="PROLYL 4-HYDROXYLASE ALPHA SUBUNIT FE(2+) 2OG DIOXYGENASE DOMAIN-CONTAINING PROTEIN"/>
    <property type="match status" value="1"/>
</dbReference>
<comment type="similarity">
    <text evidence="1">Belongs to the iron/ascorbate-dependent oxidoreductase family.</text>
</comment>
<dbReference type="EMBL" id="CP074694">
    <property type="protein sequence ID" value="QVL30698.1"/>
    <property type="molecule type" value="Genomic_DNA"/>
</dbReference>
<keyword evidence="1" id="KW-0479">Metal-binding</keyword>
<dbReference type="Gene3D" id="2.60.120.620">
    <property type="entry name" value="q2cbj1_9rhob like domain"/>
    <property type="match status" value="1"/>
</dbReference>
<organism evidence="4 5">
    <name type="scientific">Telmatocola sphagniphila</name>
    <dbReference type="NCBI Taxonomy" id="1123043"/>
    <lineage>
        <taxon>Bacteria</taxon>
        <taxon>Pseudomonadati</taxon>
        <taxon>Planctomycetota</taxon>
        <taxon>Planctomycetia</taxon>
        <taxon>Gemmatales</taxon>
        <taxon>Gemmataceae</taxon>
    </lineage>
</organism>
<dbReference type="PANTHER" id="PTHR33099">
    <property type="entry name" value="FE2OG DIOXYGENASE DOMAIN-CONTAINING PROTEIN"/>
    <property type="match status" value="1"/>
</dbReference>
<feature type="domain" description="Fe2OG dioxygenase" evidence="3">
    <location>
        <begin position="119"/>
        <end position="226"/>
    </location>
</feature>
<keyword evidence="5" id="KW-1185">Reference proteome</keyword>
<feature type="compositionally biased region" description="Polar residues" evidence="2">
    <location>
        <begin position="377"/>
        <end position="387"/>
    </location>
</feature>